<sequence length="198" mass="23730">MKLTQPLVKLFVHWLYTKTVPDVDSFEEWSPIIDSALEPSMYDAWMQKVFLVLIKAYAFGNKFLATRFRQDVNQAFSDHLHCNRLELPDGWHVMQYAFKHVPLDRPILQHLADHHCNFWPESYDKEIDIQAQKRLPRSFLMRVNRRFSELLPTINTAWKGSPPRCYYEHASEKEMQKCGKSHMVYDEDREYGYFPKER</sequence>
<proteinExistence type="predicted"/>
<dbReference type="Proteomes" id="UP000663193">
    <property type="component" value="Chromosome 13"/>
</dbReference>
<name>A0A7U2I542_PHANO</name>
<dbReference type="KEGG" id="pno:SNOG_04999"/>
<evidence type="ECO:0000313" key="2">
    <source>
        <dbReference type="Proteomes" id="UP000663193"/>
    </source>
</evidence>
<keyword evidence="2" id="KW-1185">Reference proteome</keyword>
<dbReference type="RefSeq" id="XP_001795411.1">
    <property type="nucleotide sequence ID" value="XM_001795359.1"/>
</dbReference>
<dbReference type="PANTHER" id="PTHR47843">
    <property type="entry name" value="BTB DOMAIN-CONTAINING PROTEIN-RELATED"/>
    <property type="match status" value="1"/>
</dbReference>
<gene>
    <name evidence="1" type="ORF">JI435_049990</name>
</gene>
<dbReference type="PANTHER" id="PTHR47843:SF2">
    <property type="entry name" value="BTB DOMAIN-CONTAINING PROTEIN"/>
    <property type="match status" value="1"/>
</dbReference>
<protein>
    <recommendedName>
        <fullName evidence="3">BTB domain-containing protein</fullName>
    </recommendedName>
</protein>
<dbReference type="OrthoDB" id="194443at2759"/>
<dbReference type="EMBL" id="CP069035">
    <property type="protein sequence ID" value="QRD02029.1"/>
    <property type="molecule type" value="Genomic_DNA"/>
</dbReference>
<evidence type="ECO:0000313" key="1">
    <source>
        <dbReference type="EMBL" id="QRD02029.1"/>
    </source>
</evidence>
<accession>A0A7U2I542</accession>
<dbReference type="VEuPathDB" id="FungiDB:JI435_049990"/>
<evidence type="ECO:0008006" key="3">
    <source>
        <dbReference type="Google" id="ProtNLM"/>
    </source>
</evidence>
<reference evidence="2" key="1">
    <citation type="journal article" date="2021" name="BMC Genomics">
        <title>Chromosome-level genome assembly and manually-curated proteome of model necrotroph Parastagonospora nodorum Sn15 reveals a genome-wide trove of candidate effector homologs, and redundancy of virulence-related functions within an accessory chromosome.</title>
        <authorList>
            <person name="Bertazzoni S."/>
            <person name="Jones D.A.B."/>
            <person name="Phan H.T."/>
            <person name="Tan K.-C."/>
            <person name="Hane J.K."/>
        </authorList>
    </citation>
    <scope>NUCLEOTIDE SEQUENCE [LARGE SCALE GENOMIC DNA]</scope>
    <source>
        <strain evidence="2">SN15 / ATCC MYA-4574 / FGSC 10173)</strain>
    </source>
</reference>
<dbReference type="AlphaFoldDB" id="A0A7U2I542"/>
<organism evidence="1 2">
    <name type="scientific">Phaeosphaeria nodorum (strain SN15 / ATCC MYA-4574 / FGSC 10173)</name>
    <name type="common">Glume blotch fungus</name>
    <name type="synonym">Parastagonospora nodorum</name>
    <dbReference type="NCBI Taxonomy" id="321614"/>
    <lineage>
        <taxon>Eukaryota</taxon>
        <taxon>Fungi</taxon>
        <taxon>Dikarya</taxon>
        <taxon>Ascomycota</taxon>
        <taxon>Pezizomycotina</taxon>
        <taxon>Dothideomycetes</taxon>
        <taxon>Pleosporomycetidae</taxon>
        <taxon>Pleosporales</taxon>
        <taxon>Pleosporineae</taxon>
        <taxon>Phaeosphaeriaceae</taxon>
        <taxon>Parastagonospora</taxon>
    </lineage>
</organism>